<protein>
    <submittedName>
        <fullName evidence="2">DUF721 domain-containing protein</fullName>
    </submittedName>
</protein>
<feature type="region of interest" description="Disordered" evidence="1">
    <location>
        <begin position="1"/>
        <end position="36"/>
    </location>
</feature>
<sequence>MQEEDEAKPGASPTSRHDGGASTGWRPDRGLRPVGGLLPQFTRPVFRKRSPAGAHLMTDWVEIVGPALAAQSMPQKLSAGTLTLRCSGPMAMELQHLAPLLISKINSRFGQALVQRLRFVQGVVTPPAPRRRAPAPVAVPPRVSTALEGVADPELRAALERLARGVYRGKAGG</sequence>
<dbReference type="Pfam" id="PF05258">
    <property type="entry name" value="DciA"/>
    <property type="match status" value="1"/>
</dbReference>
<evidence type="ECO:0000256" key="1">
    <source>
        <dbReference type="SAM" id="MobiDB-lite"/>
    </source>
</evidence>
<dbReference type="RefSeq" id="WP_379594387.1">
    <property type="nucleotide sequence ID" value="NZ_JBHRTN010000004.1"/>
</dbReference>
<dbReference type="PIRSF" id="PIRSF032064">
    <property type="entry name" value="UCP032064"/>
    <property type="match status" value="1"/>
</dbReference>
<comment type="caution">
    <text evidence="2">The sequence shown here is derived from an EMBL/GenBank/DDBJ whole genome shotgun (WGS) entry which is preliminary data.</text>
</comment>
<proteinExistence type="predicted"/>
<dbReference type="PANTHER" id="PTHR36456:SF1">
    <property type="entry name" value="UPF0232 PROTEIN SCO3875"/>
    <property type="match status" value="1"/>
</dbReference>
<evidence type="ECO:0000313" key="3">
    <source>
        <dbReference type="Proteomes" id="UP001595593"/>
    </source>
</evidence>
<dbReference type="InterPro" id="IPR007922">
    <property type="entry name" value="DciA-like"/>
</dbReference>
<evidence type="ECO:0000313" key="2">
    <source>
        <dbReference type="EMBL" id="MFC3124133.1"/>
    </source>
</evidence>
<organism evidence="2 3">
    <name type="scientific">Teichococcus globiformis</name>
    <dbReference type="NCBI Taxonomy" id="2307229"/>
    <lineage>
        <taxon>Bacteria</taxon>
        <taxon>Pseudomonadati</taxon>
        <taxon>Pseudomonadota</taxon>
        <taxon>Alphaproteobacteria</taxon>
        <taxon>Acetobacterales</taxon>
        <taxon>Roseomonadaceae</taxon>
        <taxon>Roseomonas</taxon>
    </lineage>
</organism>
<dbReference type="EMBL" id="JBHRTN010000004">
    <property type="protein sequence ID" value="MFC3124133.1"/>
    <property type="molecule type" value="Genomic_DNA"/>
</dbReference>
<reference evidence="3" key="1">
    <citation type="journal article" date="2019" name="Int. J. Syst. Evol. Microbiol.">
        <title>The Global Catalogue of Microorganisms (GCM) 10K type strain sequencing project: providing services to taxonomists for standard genome sequencing and annotation.</title>
        <authorList>
            <consortium name="The Broad Institute Genomics Platform"/>
            <consortium name="The Broad Institute Genome Sequencing Center for Infectious Disease"/>
            <person name="Wu L."/>
            <person name="Ma J."/>
        </authorList>
    </citation>
    <scope>NUCLEOTIDE SEQUENCE [LARGE SCALE GENOMIC DNA]</scope>
    <source>
        <strain evidence="3">KCTC 52094</strain>
    </source>
</reference>
<accession>A0ABV7FXX8</accession>
<dbReference type="InterPro" id="IPR010593">
    <property type="entry name" value="DUF1159"/>
</dbReference>
<dbReference type="Proteomes" id="UP001595593">
    <property type="component" value="Unassembled WGS sequence"/>
</dbReference>
<name>A0ABV7FXX8_9PROT</name>
<gene>
    <name evidence="2" type="ORF">ACFOD4_03600</name>
</gene>
<dbReference type="PANTHER" id="PTHR36456">
    <property type="entry name" value="UPF0232 PROTEIN SCO3875"/>
    <property type="match status" value="1"/>
</dbReference>
<keyword evidence="3" id="KW-1185">Reference proteome</keyword>